<dbReference type="Gramene" id="TraesROB_scaffold_059843_01G000300.1">
    <property type="protein sequence ID" value="TraesROB_scaffold_059843_01G000300.1"/>
    <property type="gene ID" value="TraesROB_scaffold_059843_01G000300"/>
</dbReference>
<sequence>MEVKKRAPTIATLCIMSVPSKQQVAAMSFCNCYQQCHDGCRHSVPWWLCNVDCAGNCDSVEKKDALATCIMVCSTDSICDQSVAPTYTQRVADCIAECNKRWGRGAAINAK</sequence>
<dbReference type="Gramene" id="TraesCS6D03G0117300.1">
    <property type="protein sequence ID" value="TraesCS6D03G0117300.1.CDS"/>
    <property type="gene ID" value="TraesCS6D03G0117300"/>
</dbReference>
<dbReference type="AlphaFoldDB" id="A0A3B6QCN8"/>
<dbReference type="OrthoDB" id="580956at2759"/>
<dbReference type="Proteomes" id="UP000019116">
    <property type="component" value="Chromosome 6D"/>
</dbReference>
<reference evidence="1" key="1">
    <citation type="submission" date="2018-08" db="EMBL/GenBank/DDBJ databases">
        <authorList>
            <person name="Rossello M."/>
        </authorList>
    </citation>
    <scope>NUCLEOTIDE SEQUENCE [LARGE SCALE GENOMIC DNA]</scope>
    <source>
        <strain evidence="1">cv. Chinese Spring</strain>
    </source>
</reference>
<dbReference type="Gramene" id="TraesMAC6D03G03658070.1">
    <property type="protein sequence ID" value="TraesMAC6D03G03658070.1"/>
    <property type="gene ID" value="TraesMAC6D03G03658070"/>
</dbReference>
<dbReference type="PANTHER" id="PTHR36483:SF5">
    <property type="entry name" value="ACIDIC PROTEIN"/>
    <property type="match status" value="1"/>
</dbReference>
<dbReference type="KEGG" id="taes:123142381"/>
<dbReference type="PANTHER" id="PTHR36483">
    <property type="entry name" value="OS02G0130700 PROTEIN"/>
    <property type="match status" value="1"/>
</dbReference>
<evidence type="ECO:0000313" key="1">
    <source>
        <dbReference type="EnsemblPlants" id="TraesCS6D02G056800.1"/>
    </source>
</evidence>
<dbReference type="Gramene" id="TraesRN6D0100130800.1">
    <property type="protein sequence ID" value="TraesRN6D0100130800.1"/>
    <property type="gene ID" value="TraesRN6D0100130800"/>
</dbReference>
<reference evidence="1" key="2">
    <citation type="submission" date="2018-10" db="UniProtKB">
        <authorList>
            <consortium name="EnsemblPlants"/>
        </authorList>
    </citation>
    <scope>IDENTIFICATION</scope>
</reference>
<dbReference type="GeneID" id="123142381"/>
<dbReference type="Gramene" id="TraesARI6D03G03623530.1">
    <property type="protein sequence ID" value="TraesARI6D03G03623530.1"/>
    <property type="gene ID" value="TraesARI6D03G03623530"/>
</dbReference>
<dbReference type="Gramene" id="TraesSYM6D03G03604330.1">
    <property type="protein sequence ID" value="TraesSYM6D03G03604330.1"/>
    <property type="gene ID" value="TraesSYM6D03G03604330"/>
</dbReference>
<accession>A0A3B6QCN8</accession>
<dbReference type="EnsemblPlants" id="TraesCS6D02G056800.1">
    <property type="protein sequence ID" value="TraesCS6D02G056800.1"/>
    <property type="gene ID" value="TraesCS6D02G056800"/>
</dbReference>
<dbReference type="Gramene" id="TraesJUL6D03G03690970.1">
    <property type="protein sequence ID" value="TraesJUL6D03G03690970.1"/>
    <property type="gene ID" value="TraesJUL6D03G03690970"/>
</dbReference>
<dbReference type="Gramene" id="TraesSTA6D03G03651020.1">
    <property type="protein sequence ID" value="TraesSTA6D03G03651020.1"/>
    <property type="gene ID" value="TraesSTA6D03G03651020"/>
</dbReference>
<dbReference type="Gramene" id="TraesWEE_scaffold_014549_01G000600.1">
    <property type="protein sequence ID" value="TraesWEE_scaffold_014549_01G000600.1"/>
    <property type="gene ID" value="TraesWEE_scaffold_014549_01G000600"/>
</dbReference>
<dbReference type="Gramene" id="TraesPARA_EIv1.0_2211810.1">
    <property type="protein sequence ID" value="TraesPARA_EIv1.0_2211810.1.CDS"/>
    <property type="gene ID" value="TraesPARA_EIv1.0_2211810"/>
</dbReference>
<dbReference type="Gramene" id="TraesCS6D02G056800.1">
    <property type="protein sequence ID" value="TraesCS6D02G056800.1"/>
    <property type="gene ID" value="TraesCS6D02G056800"/>
</dbReference>
<dbReference type="Gramene" id="TraesCLE_scaffold_052733_01G000300.1">
    <property type="protein sequence ID" value="TraesCLE_scaffold_052733_01G000300.1"/>
    <property type="gene ID" value="TraesCLE_scaffold_052733_01G000300"/>
</dbReference>
<dbReference type="RefSeq" id="XP_044417255.1">
    <property type="nucleotide sequence ID" value="XM_044561320.1"/>
</dbReference>
<dbReference type="Gramene" id="TraesCAD_scaffold_078571_01G000300.1">
    <property type="protein sequence ID" value="TraesCAD_scaffold_078571_01G000300.1"/>
    <property type="gene ID" value="TraesCAD_scaffold_078571_01G000300"/>
</dbReference>
<protein>
    <submittedName>
        <fullName evidence="1">Uncharacterized protein</fullName>
    </submittedName>
</protein>
<dbReference type="OMA" id="LATCIMV"/>
<evidence type="ECO:0000313" key="2">
    <source>
        <dbReference type="Proteomes" id="UP000019116"/>
    </source>
</evidence>
<name>A0A3B6QCN8_WHEAT</name>
<organism evidence="1">
    <name type="scientific">Triticum aestivum</name>
    <name type="common">Wheat</name>
    <dbReference type="NCBI Taxonomy" id="4565"/>
    <lineage>
        <taxon>Eukaryota</taxon>
        <taxon>Viridiplantae</taxon>
        <taxon>Streptophyta</taxon>
        <taxon>Embryophyta</taxon>
        <taxon>Tracheophyta</taxon>
        <taxon>Spermatophyta</taxon>
        <taxon>Magnoliopsida</taxon>
        <taxon>Liliopsida</taxon>
        <taxon>Poales</taxon>
        <taxon>Poaceae</taxon>
        <taxon>BOP clade</taxon>
        <taxon>Pooideae</taxon>
        <taxon>Triticodae</taxon>
        <taxon>Triticeae</taxon>
        <taxon>Triticinae</taxon>
        <taxon>Triticum</taxon>
    </lineage>
</organism>
<dbReference type="Gramene" id="TraesLAC6D03G03612080.1">
    <property type="protein sequence ID" value="TraesLAC6D03G03612080.1"/>
    <property type="gene ID" value="TraesLAC6D03G03612080"/>
</dbReference>
<proteinExistence type="predicted"/>
<gene>
    <name evidence="1" type="primary">LOC123142381</name>
</gene>
<dbReference type="Gramene" id="TraesLDM6D03G03661560.1">
    <property type="protein sequence ID" value="TraesLDM6D03G03661560.1"/>
    <property type="gene ID" value="TraesLDM6D03G03661560"/>
</dbReference>
<keyword evidence="2" id="KW-1185">Reference proteome</keyword>